<reference evidence="14" key="1">
    <citation type="submission" date="2023-05" db="EMBL/GenBank/DDBJ databases">
        <title>High-quality long-read genome of Scophthalmus maximus.</title>
        <authorList>
            <person name="Lien S."/>
            <person name="Martinez P."/>
        </authorList>
    </citation>
    <scope>NUCLEOTIDE SEQUENCE [LARGE SCALE GENOMIC DNA]</scope>
</reference>
<evidence type="ECO:0000256" key="5">
    <source>
        <dbReference type="ARBA" id="ARBA00022692"/>
    </source>
</evidence>
<sequence length="341" mass="38692">MLHRSTYSGYRVKIIIMLGTNKLLLWVMTGLFAVSTVFFNAYIFLMSLLKYRQKKQWSPSETIILALSVANVVHQLVCYYWMTMDEIDSKCRIAEMPYTVLLFIILSLKFTIMWDTSFLTFYYSSKLVNTPNLCYTHIKTAILKHVTVAVFLIPLCGLGTSMPMLVLFHADNYTMTNKDCGVLVPNTRSGLIYEVISLFLADVLPGVLMAKCCISISLHLAIHLRNMKASTNGAHRPKLGSQMRVIQMALSLVAVFTLFLVVDLYVNYQITVNHENAIVLTFFFTSIYTTVTAMVLIYGKNTLWKTLIHDINVCLDEFPCLSCLKVPEQRAKPSTPAKAQK</sequence>
<evidence type="ECO:0000256" key="13">
    <source>
        <dbReference type="SAM" id="Phobius"/>
    </source>
</evidence>
<keyword evidence="10 12" id="KW-0807">Transducer</keyword>
<feature type="transmembrane region" description="Helical" evidence="13">
    <location>
        <begin position="63"/>
        <end position="82"/>
    </location>
</feature>
<accession>A0A8D2ZIJ6</accession>
<organism evidence="14 15">
    <name type="scientific">Scophthalmus maximus</name>
    <name type="common">Turbot</name>
    <name type="synonym">Psetta maxima</name>
    <dbReference type="NCBI Taxonomy" id="52904"/>
    <lineage>
        <taxon>Eukaryota</taxon>
        <taxon>Metazoa</taxon>
        <taxon>Chordata</taxon>
        <taxon>Craniata</taxon>
        <taxon>Vertebrata</taxon>
        <taxon>Euteleostomi</taxon>
        <taxon>Actinopterygii</taxon>
        <taxon>Neopterygii</taxon>
        <taxon>Teleostei</taxon>
        <taxon>Neoteleostei</taxon>
        <taxon>Acanthomorphata</taxon>
        <taxon>Carangaria</taxon>
        <taxon>Pleuronectiformes</taxon>
        <taxon>Pleuronectoidei</taxon>
        <taxon>Scophthalmidae</taxon>
        <taxon>Scophthalmus</taxon>
    </lineage>
</organism>
<proteinExistence type="inferred from homology"/>
<dbReference type="GO" id="GO:0016020">
    <property type="term" value="C:membrane"/>
    <property type="evidence" value="ECO:0007669"/>
    <property type="project" value="UniProtKB-SubCell"/>
</dbReference>
<evidence type="ECO:0000256" key="1">
    <source>
        <dbReference type="ARBA" id="ARBA00004141"/>
    </source>
</evidence>
<dbReference type="GeneTree" id="ENSGT00730000113357"/>
<evidence type="ECO:0000256" key="6">
    <source>
        <dbReference type="ARBA" id="ARBA00022989"/>
    </source>
</evidence>
<dbReference type="SUPFAM" id="SSF81321">
    <property type="entry name" value="Family A G protein-coupled receptor-like"/>
    <property type="match status" value="1"/>
</dbReference>
<feature type="transmembrane region" description="Helical" evidence="13">
    <location>
        <begin position="203"/>
        <end position="224"/>
    </location>
</feature>
<evidence type="ECO:0000256" key="9">
    <source>
        <dbReference type="ARBA" id="ARBA00023170"/>
    </source>
</evidence>
<evidence type="ECO:0000256" key="7">
    <source>
        <dbReference type="ARBA" id="ARBA00023040"/>
    </source>
</evidence>
<keyword evidence="3 12" id="KW-0919">Taste</keyword>
<evidence type="ECO:0000313" key="15">
    <source>
        <dbReference type="Proteomes" id="UP000694558"/>
    </source>
</evidence>
<dbReference type="InterPro" id="IPR007960">
    <property type="entry name" value="TAS2R"/>
</dbReference>
<keyword evidence="7 12" id="KW-0297">G-protein coupled receptor</keyword>
<protein>
    <recommendedName>
        <fullName evidence="12">Taste receptor type 2</fullName>
    </recommendedName>
</protein>
<evidence type="ECO:0000313" key="14">
    <source>
        <dbReference type="Ensembl" id="ENSSMAP00000002776.2"/>
    </source>
</evidence>
<evidence type="ECO:0000256" key="3">
    <source>
        <dbReference type="ARBA" id="ARBA00022480"/>
    </source>
</evidence>
<comment type="similarity">
    <text evidence="2 11">Belongs to the G-protein coupled receptor T2R family.</text>
</comment>
<keyword evidence="4 12" id="KW-0716">Sensory transduction</keyword>
<keyword evidence="5 12" id="KW-0812">Transmembrane</keyword>
<evidence type="ECO:0000256" key="12">
    <source>
        <dbReference type="RuleBase" id="RU004424"/>
    </source>
</evidence>
<comment type="subcellular location">
    <subcellularLocation>
        <location evidence="1 12">Membrane</location>
        <topology evidence="1 12">Multi-pass membrane protein</topology>
    </subcellularLocation>
</comment>
<feature type="transmembrane region" description="Helical" evidence="13">
    <location>
        <begin position="102"/>
        <end position="125"/>
    </location>
</feature>
<dbReference type="AlphaFoldDB" id="A0A8D2ZIJ6"/>
<feature type="transmembrane region" description="Helical" evidence="13">
    <location>
        <begin position="245"/>
        <end position="266"/>
    </location>
</feature>
<dbReference type="GO" id="GO:0004930">
    <property type="term" value="F:G protein-coupled receptor activity"/>
    <property type="evidence" value="ECO:0007669"/>
    <property type="project" value="UniProtKB-KW"/>
</dbReference>
<evidence type="ECO:0000256" key="4">
    <source>
        <dbReference type="ARBA" id="ARBA00022606"/>
    </source>
</evidence>
<keyword evidence="6 13" id="KW-1133">Transmembrane helix</keyword>
<reference evidence="14" key="2">
    <citation type="submission" date="2025-08" db="UniProtKB">
        <authorList>
            <consortium name="Ensembl"/>
        </authorList>
    </citation>
    <scope>IDENTIFICATION</scope>
</reference>
<evidence type="ECO:0000256" key="11">
    <source>
        <dbReference type="RuleBase" id="RU004423"/>
    </source>
</evidence>
<evidence type="ECO:0000256" key="10">
    <source>
        <dbReference type="ARBA" id="ARBA00023224"/>
    </source>
</evidence>
<dbReference type="GO" id="GO:0033038">
    <property type="term" value="F:bitter taste receptor activity"/>
    <property type="evidence" value="ECO:0007669"/>
    <property type="project" value="InterPro"/>
</dbReference>
<feature type="transmembrane region" description="Helical" evidence="13">
    <location>
        <begin position="23"/>
        <end position="51"/>
    </location>
</feature>
<dbReference type="PANTHER" id="PTHR11394">
    <property type="entry name" value="TASTE RECEPTOR TYPE 2"/>
    <property type="match status" value="1"/>
</dbReference>
<dbReference type="Gene3D" id="1.20.1070.10">
    <property type="entry name" value="Rhodopsin 7-helix transmembrane proteins"/>
    <property type="match status" value="1"/>
</dbReference>
<evidence type="ECO:0000256" key="2">
    <source>
        <dbReference type="ARBA" id="ARBA00007376"/>
    </source>
</evidence>
<dbReference type="PANTHER" id="PTHR11394:SF148">
    <property type="entry name" value="TASTE RECEPTOR TYPE 2"/>
    <property type="match status" value="1"/>
</dbReference>
<feature type="transmembrane region" description="Helical" evidence="13">
    <location>
        <begin position="278"/>
        <end position="299"/>
    </location>
</feature>
<dbReference type="Pfam" id="PF05296">
    <property type="entry name" value="TAS2R"/>
    <property type="match status" value="1"/>
</dbReference>
<keyword evidence="8 12" id="KW-0472">Membrane</keyword>
<evidence type="ECO:0000256" key="8">
    <source>
        <dbReference type="ARBA" id="ARBA00023136"/>
    </source>
</evidence>
<keyword evidence="9 12" id="KW-0675">Receptor</keyword>
<dbReference type="Proteomes" id="UP000694558">
    <property type="component" value="Chromosome 9"/>
</dbReference>
<dbReference type="Ensembl" id="ENSSMAT00000002825.2">
    <property type="protein sequence ID" value="ENSSMAP00000002776.2"/>
    <property type="gene ID" value="ENSSMAG00000001727.2"/>
</dbReference>
<name>A0A8D2ZIJ6_SCOMX</name>
<feature type="transmembrane region" description="Helical" evidence="13">
    <location>
        <begin position="146"/>
        <end position="168"/>
    </location>
</feature>